<accession>J3MGX7</accession>
<name>J3MGX7_ORYBR</name>
<organism evidence="1">
    <name type="scientific">Oryza brachyantha</name>
    <name type="common">malo sina</name>
    <dbReference type="NCBI Taxonomy" id="4533"/>
    <lineage>
        <taxon>Eukaryota</taxon>
        <taxon>Viridiplantae</taxon>
        <taxon>Streptophyta</taxon>
        <taxon>Embryophyta</taxon>
        <taxon>Tracheophyta</taxon>
        <taxon>Spermatophyta</taxon>
        <taxon>Magnoliopsida</taxon>
        <taxon>Liliopsida</taxon>
        <taxon>Poales</taxon>
        <taxon>Poaceae</taxon>
        <taxon>BOP clade</taxon>
        <taxon>Oryzoideae</taxon>
        <taxon>Oryzeae</taxon>
        <taxon>Oryzinae</taxon>
        <taxon>Oryza</taxon>
    </lineage>
</organism>
<keyword evidence="2" id="KW-1185">Reference proteome</keyword>
<dbReference type="Proteomes" id="UP000006038">
    <property type="component" value="Chromosome 6"/>
</dbReference>
<evidence type="ECO:0000313" key="2">
    <source>
        <dbReference type="Proteomes" id="UP000006038"/>
    </source>
</evidence>
<dbReference type="HOGENOM" id="CLU_2337026_0_0_1"/>
<reference evidence="1" key="2">
    <citation type="submission" date="2013-04" db="UniProtKB">
        <authorList>
            <consortium name="EnsemblPlants"/>
        </authorList>
    </citation>
    <scope>IDENTIFICATION</scope>
</reference>
<evidence type="ECO:0000313" key="1">
    <source>
        <dbReference type="EnsemblPlants" id="OB06G32710.1"/>
    </source>
</evidence>
<proteinExistence type="predicted"/>
<dbReference type="AlphaFoldDB" id="J3MGX7"/>
<protein>
    <submittedName>
        <fullName evidence="1">Uncharacterized protein</fullName>
    </submittedName>
</protein>
<dbReference type="EnsemblPlants" id="OB06G32710.1">
    <property type="protein sequence ID" value="OB06G32710.1"/>
    <property type="gene ID" value="OB06G32710"/>
</dbReference>
<sequence length="98" mass="10631">MLTLATRARVQRPFASNPLLLAAKLSCSWPGNTVSEANMSSGKLDGEVALPSCSLLWRRFILSRSVDCCGSATSLTFNFVQKLLIESSKYRATSTIGM</sequence>
<dbReference type="Gramene" id="OB06G32710.1">
    <property type="protein sequence ID" value="OB06G32710.1"/>
    <property type="gene ID" value="OB06G32710"/>
</dbReference>
<reference evidence="1" key="1">
    <citation type="journal article" date="2013" name="Nat. Commun.">
        <title>Whole-genome sequencing of Oryza brachyantha reveals mechanisms underlying Oryza genome evolution.</title>
        <authorList>
            <person name="Chen J."/>
            <person name="Huang Q."/>
            <person name="Gao D."/>
            <person name="Wang J."/>
            <person name="Lang Y."/>
            <person name="Liu T."/>
            <person name="Li B."/>
            <person name="Bai Z."/>
            <person name="Luis Goicoechea J."/>
            <person name="Liang C."/>
            <person name="Chen C."/>
            <person name="Zhang W."/>
            <person name="Sun S."/>
            <person name="Liao Y."/>
            <person name="Zhang X."/>
            <person name="Yang L."/>
            <person name="Song C."/>
            <person name="Wang M."/>
            <person name="Shi J."/>
            <person name="Liu G."/>
            <person name="Liu J."/>
            <person name="Zhou H."/>
            <person name="Zhou W."/>
            <person name="Yu Q."/>
            <person name="An N."/>
            <person name="Chen Y."/>
            <person name="Cai Q."/>
            <person name="Wang B."/>
            <person name="Liu B."/>
            <person name="Min J."/>
            <person name="Huang Y."/>
            <person name="Wu H."/>
            <person name="Li Z."/>
            <person name="Zhang Y."/>
            <person name="Yin Y."/>
            <person name="Song W."/>
            <person name="Jiang J."/>
            <person name="Jackson S.A."/>
            <person name="Wing R.A."/>
            <person name="Wang J."/>
            <person name="Chen M."/>
        </authorList>
    </citation>
    <scope>NUCLEOTIDE SEQUENCE [LARGE SCALE GENOMIC DNA]</scope>
    <source>
        <strain evidence="1">cv. IRGC 101232</strain>
    </source>
</reference>